<evidence type="ECO:0000313" key="4">
    <source>
        <dbReference type="Proteomes" id="UP000587760"/>
    </source>
</evidence>
<feature type="domain" description="RNB" evidence="2">
    <location>
        <begin position="225"/>
        <end position="499"/>
    </location>
</feature>
<dbReference type="InterPro" id="IPR056404">
    <property type="entry name" value="HTH_RNase_II"/>
</dbReference>
<dbReference type="InterPro" id="IPR050180">
    <property type="entry name" value="RNR_Ribonuclease"/>
</dbReference>
<comment type="caution">
    <text evidence="3">The sequence shown here is derived from an EMBL/GenBank/DDBJ whole genome shotgun (WGS) entry which is preliminary data.</text>
</comment>
<dbReference type="Gene3D" id="2.40.50.140">
    <property type="entry name" value="Nucleic acid-binding proteins"/>
    <property type="match status" value="1"/>
</dbReference>
<sequence>MEKGNLVLYKHNPAIVTAVADKIDIVLKGGKTKKVREKDIQLLHKGPTGNFEELKETEGQIEEGWELLIGEKPDLEELSSLIFGQYTPSTAWQAYLLLNRTIYFKGTVEEIIVCTPEEVEQASLAKKAKEEEQAQWQAFMERLKSRTTLPEDKTFFIDLENMAYKKSRNSRILTELGRAKTPENAHKTLLELGIWDYSINPWPNRYELSLKSSSAELSFFEDDERVDLTHLESFAIDDEGNTDPDDAISIDGDRIWIHIADAALLAPPDSDADLEASRRGANLYIPETTVSMLPPEATEKLGLGLHEISPAFSFGLTFDPEMNVDDITLVLSNVKVTRLTYSQADKMLDKGPLKDIYEVTSRYREKRISNGAVELSLPEAKIRADENNRVEIRPIPELESRKMVTDAMLMAGNAAALFAIRNEIPVPFATQPKPDFDKKPEPDPASQFASRKFMKRSRMSTVPEGHGGLGLDFYARATSPLRRYPDLIVLQQLRNHITGKPILNEDQVIERVALFESVSGTVVSAERKSNLHWKLVYLLQNPEWKGSAVYVGKKEKQAVFLIPDLAMEVLMPVKKDLPLNGTIEITPDLIDLANQEVIFKEIVEN</sequence>
<evidence type="ECO:0000256" key="1">
    <source>
        <dbReference type="SAM" id="MobiDB-lite"/>
    </source>
</evidence>
<name>A0A841R6M3_9SPIO</name>
<dbReference type="InterPro" id="IPR012340">
    <property type="entry name" value="NA-bd_OB-fold"/>
</dbReference>
<dbReference type="GO" id="GO:0006402">
    <property type="term" value="P:mRNA catabolic process"/>
    <property type="evidence" value="ECO:0007669"/>
    <property type="project" value="TreeGrafter"/>
</dbReference>
<dbReference type="AlphaFoldDB" id="A0A841R6M3"/>
<dbReference type="RefSeq" id="WP_184743159.1">
    <property type="nucleotide sequence ID" value="NZ_JACHGJ010000001.1"/>
</dbReference>
<dbReference type="EC" id="3.1.13.1" evidence="3"/>
<gene>
    <name evidence="3" type="ORF">HNR50_000470</name>
</gene>
<keyword evidence="3" id="KW-0378">Hydrolase</keyword>
<dbReference type="SUPFAM" id="SSF50249">
    <property type="entry name" value="Nucleic acid-binding proteins"/>
    <property type="match status" value="2"/>
</dbReference>
<proteinExistence type="predicted"/>
<accession>A0A841R6M3</accession>
<evidence type="ECO:0000259" key="2">
    <source>
        <dbReference type="SMART" id="SM00955"/>
    </source>
</evidence>
<dbReference type="SMART" id="SM00955">
    <property type="entry name" value="RNB"/>
    <property type="match status" value="1"/>
</dbReference>
<reference evidence="3 4" key="1">
    <citation type="submission" date="2020-08" db="EMBL/GenBank/DDBJ databases">
        <title>Genomic Encyclopedia of Type Strains, Phase IV (KMG-IV): sequencing the most valuable type-strain genomes for metagenomic binning, comparative biology and taxonomic classification.</title>
        <authorList>
            <person name="Goeker M."/>
        </authorList>
    </citation>
    <scope>NUCLEOTIDE SEQUENCE [LARGE SCALE GENOMIC DNA]</scope>
    <source>
        <strain evidence="3 4">DSM 2461</strain>
    </source>
</reference>
<evidence type="ECO:0000313" key="3">
    <source>
        <dbReference type="EMBL" id="MBB6478837.1"/>
    </source>
</evidence>
<dbReference type="GO" id="GO:0003723">
    <property type="term" value="F:RNA binding"/>
    <property type="evidence" value="ECO:0007669"/>
    <property type="project" value="InterPro"/>
</dbReference>
<feature type="region of interest" description="Disordered" evidence="1">
    <location>
        <begin position="431"/>
        <end position="461"/>
    </location>
</feature>
<protein>
    <submittedName>
        <fullName evidence="3">Exoribonuclease-2</fullName>
        <ecNumber evidence="3">3.1.13.1</ecNumber>
    </submittedName>
</protein>
<dbReference type="InterPro" id="IPR001900">
    <property type="entry name" value="RNase_II/R"/>
</dbReference>
<dbReference type="Proteomes" id="UP000587760">
    <property type="component" value="Unassembled WGS sequence"/>
</dbReference>
<dbReference type="InterPro" id="IPR036388">
    <property type="entry name" value="WH-like_DNA-bd_sf"/>
</dbReference>
<dbReference type="Gene3D" id="1.10.10.10">
    <property type="entry name" value="Winged helix-like DNA-binding domain superfamily/Winged helix DNA-binding domain"/>
    <property type="match status" value="1"/>
</dbReference>
<dbReference type="Pfam" id="PF00773">
    <property type="entry name" value="RNB"/>
    <property type="match status" value="2"/>
</dbReference>
<keyword evidence="4" id="KW-1185">Reference proteome</keyword>
<dbReference type="GO" id="GO:0000932">
    <property type="term" value="C:P-body"/>
    <property type="evidence" value="ECO:0007669"/>
    <property type="project" value="TreeGrafter"/>
</dbReference>
<dbReference type="EMBL" id="JACHGJ010000001">
    <property type="protein sequence ID" value="MBB6478837.1"/>
    <property type="molecule type" value="Genomic_DNA"/>
</dbReference>
<dbReference type="PANTHER" id="PTHR23355:SF42">
    <property type="entry name" value="RIBONUCLEASE II, CHLOROPLASTIC_MITOCHONDRIAL"/>
    <property type="match status" value="1"/>
</dbReference>
<dbReference type="PANTHER" id="PTHR23355">
    <property type="entry name" value="RIBONUCLEASE"/>
    <property type="match status" value="1"/>
</dbReference>
<dbReference type="GO" id="GO:0008859">
    <property type="term" value="F:exoribonuclease II activity"/>
    <property type="evidence" value="ECO:0007669"/>
    <property type="project" value="UniProtKB-EC"/>
</dbReference>
<dbReference type="Pfam" id="PF23161">
    <property type="entry name" value="HTH_RNase_II"/>
    <property type="match status" value="1"/>
</dbReference>
<organism evidence="3 4">
    <name type="scientific">Spirochaeta isovalerica</name>
    <dbReference type="NCBI Taxonomy" id="150"/>
    <lineage>
        <taxon>Bacteria</taxon>
        <taxon>Pseudomonadati</taxon>
        <taxon>Spirochaetota</taxon>
        <taxon>Spirochaetia</taxon>
        <taxon>Spirochaetales</taxon>
        <taxon>Spirochaetaceae</taxon>
        <taxon>Spirochaeta</taxon>
    </lineage>
</organism>